<gene>
    <name evidence="1" type="ORF">SAMN05216283_102454</name>
</gene>
<dbReference type="Proteomes" id="UP000198964">
    <property type="component" value="Unassembled WGS sequence"/>
</dbReference>
<dbReference type="Gene3D" id="1.20.1440.60">
    <property type="entry name" value="23S rRNA-intervening sequence"/>
    <property type="match status" value="1"/>
</dbReference>
<dbReference type="NCBIfam" id="TIGR02436">
    <property type="entry name" value="four helix bundle protein"/>
    <property type="match status" value="1"/>
</dbReference>
<dbReference type="Pfam" id="PF05635">
    <property type="entry name" value="23S_rRNA_IVP"/>
    <property type="match status" value="1"/>
</dbReference>
<dbReference type="NCBIfam" id="NF008911">
    <property type="entry name" value="PRK12275.1-2"/>
    <property type="match status" value="1"/>
</dbReference>
<dbReference type="STRING" id="655355.SAMN05216283_102454"/>
<name>A0A1I2FD91_9BACT</name>
<accession>A0A1I2FD91</accession>
<reference evidence="1 2" key="1">
    <citation type="submission" date="2016-10" db="EMBL/GenBank/DDBJ databases">
        <authorList>
            <person name="de Groot N.N."/>
        </authorList>
    </citation>
    <scope>NUCLEOTIDE SEQUENCE [LARGE SCALE GENOMIC DNA]</scope>
    <source>
        <strain evidence="1 2">CGMCC 1.9156</strain>
    </source>
</reference>
<keyword evidence="2" id="KW-1185">Reference proteome</keyword>
<dbReference type="RefSeq" id="WP_093919111.1">
    <property type="nucleotide sequence ID" value="NZ_FONW01000002.1"/>
</dbReference>
<dbReference type="PANTHER" id="PTHR38471:SF2">
    <property type="entry name" value="FOUR HELIX BUNDLE PROTEIN"/>
    <property type="match status" value="1"/>
</dbReference>
<protein>
    <submittedName>
        <fullName evidence="1">Four helix bundle protein</fullName>
    </submittedName>
</protein>
<dbReference type="AlphaFoldDB" id="A0A1I2FD91"/>
<proteinExistence type="predicted"/>
<dbReference type="SUPFAM" id="SSF158446">
    <property type="entry name" value="IVS-encoded protein-like"/>
    <property type="match status" value="1"/>
</dbReference>
<organism evidence="1 2">
    <name type="scientific">Sunxiuqinia elliptica</name>
    <dbReference type="NCBI Taxonomy" id="655355"/>
    <lineage>
        <taxon>Bacteria</taxon>
        <taxon>Pseudomonadati</taxon>
        <taxon>Bacteroidota</taxon>
        <taxon>Bacteroidia</taxon>
        <taxon>Marinilabiliales</taxon>
        <taxon>Prolixibacteraceae</taxon>
        <taxon>Sunxiuqinia</taxon>
    </lineage>
</organism>
<dbReference type="EMBL" id="FONW01000002">
    <property type="protein sequence ID" value="SFF03474.1"/>
    <property type="molecule type" value="Genomic_DNA"/>
</dbReference>
<evidence type="ECO:0000313" key="1">
    <source>
        <dbReference type="EMBL" id="SFF03474.1"/>
    </source>
</evidence>
<evidence type="ECO:0000313" key="2">
    <source>
        <dbReference type="Proteomes" id="UP000198964"/>
    </source>
</evidence>
<dbReference type="InterPro" id="IPR012657">
    <property type="entry name" value="23S_rRNA-intervening_sequence"/>
</dbReference>
<sequence length="120" mass="13994">MKTYRDLIVWQKSMSLVLSIYRETKTFPKEEVFGIISQIQRSAVSIPSNIAEGYGRNHLGDYIRFLQIASGSLYEFQTQLELSYKLNYIDEEKYTEINSLSIEIEKMLSSLISKLKLKKN</sequence>
<dbReference type="PANTHER" id="PTHR38471">
    <property type="entry name" value="FOUR HELIX BUNDLE PROTEIN"/>
    <property type="match status" value="1"/>
</dbReference>
<dbReference type="CDD" id="cd16377">
    <property type="entry name" value="23S_rRNA_IVP_like"/>
    <property type="match status" value="1"/>
</dbReference>
<dbReference type="InterPro" id="IPR036583">
    <property type="entry name" value="23S_rRNA_IVS_sf"/>
</dbReference>